<gene>
    <name evidence="1" type="ORF">BWY04_01474</name>
</gene>
<accession>A0A1V5ZIF9</accession>
<reference evidence="1" key="1">
    <citation type="submission" date="2017-02" db="EMBL/GenBank/DDBJ databases">
        <title>Delving into the versatile metabolic prowess of the omnipresent phylum Bacteroidetes.</title>
        <authorList>
            <person name="Nobu M.K."/>
            <person name="Mei R."/>
            <person name="Narihiro T."/>
            <person name="Kuroda K."/>
            <person name="Liu W.-T."/>
        </authorList>
    </citation>
    <scope>NUCLEOTIDE SEQUENCE</scope>
    <source>
        <strain evidence="1">ADurb.Bin160</strain>
    </source>
</reference>
<dbReference type="EMBL" id="MWDB01000062">
    <property type="protein sequence ID" value="OQB40001.1"/>
    <property type="molecule type" value="Genomic_DNA"/>
</dbReference>
<dbReference type="Proteomes" id="UP000485621">
    <property type="component" value="Unassembled WGS sequence"/>
</dbReference>
<comment type="caution">
    <text evidence="1">The sequence shown here is derived from an EMBL/GenBank/DDBJ whole genome shotgun (WGS) entry which is preliminary data.</text>
</comment>
<organism evidence="1">
    <name type="scientific">candidate division CPR1 bacterium ADurb.Bin160</name>
    <dbReference type="NCBI Taxonomy" id="1852826"/>
    <lineage>
        <taxon>Bacteria</taxon>
        <taxon>candidate division CPR1</taxon>
    </lineage>
</organism>
<name>A0A1V5ZIF9_9BACT</name>
<protein>
    <submittedName>
        <fullName evidence="1">Uncharacterized protein</fullName>
    </submittedName>
</protein>
<sequence>MNVPKPIPLAELKEGKFYFEETKYKEWSQNYYIITILKIQKIQLEPDLKKLIIFSYSYLKDYNIFSEITDFDTTMNYSLDICNFLKTYIQSKNSTSIYYFYNFDEEWFLKNKRKILLYYIGNSFSSKKSFLDIFQEIESEKI</sequence>
<proteinExistence type="predicted"/>
<dbReference type="AlphaFoldDB" id="A0A1V5ZIF9"/>
<evidence type="ECO:0000313" key="1">
    <source>
        <dbReference type="EMBL" id="OQB40001.1"/>
    </source>
</evidence>